<gene>
    <name evidence="1" type="ORF">MLD38_008631</name>
</gene>
<evidence type="ECO:0000313" key="1">
    <source>
        <dbReference type="EMBL" id="KAI4382701.1"/>
    </source>
</evidence>
<name>A0ACB9RY13_9MYRT</name>
<accession>A0ACB9RY13</accession>
<sequence>MGLKKGCRRSDESGNGKERDCGELLAQSGGSVDLNGQEGREREKKRKVVDFDGKDHDDGCDLRMAEEEERSKEAKEKNRRKNNIDVDEQQSERGDVDIGSSGSDIIQRTKEEG</sequence>
<dbReference type="Proteomes" id="UP001057402">
    <property type="component" value="Chromosome 3"/>
</dbReference>
<dbReference type="EMBL" id="CM042882">
    <property type="protein sequence ID" value="KAI4382701.1"/>
    <property type="molecule type" value="Genomic_DNA"/>
</dbReference>
<organism evidence="1 2">
    <name type="scientific">Melastoma candidum</name>
    <dbReference type="NCBI Taxonomy" id="119954"/>
    <lineage>
        <taxon>Eukaryota</taxon>
        <taxon>Viridiplantae</taxon>
        <taxon>Streptophyta</taxon>
        <taxon>Embryophyta</taxon>
        <taxon>Tracheophyta</taxon>
        <taxon>Spermatophyta</taxon>
        <taxon>Magnoliopsida</taxon>
        <taxon>eudicotyledons</taxon>
        <taxon>Gunneridae</taxon>
        <taxon>Pentapetalae</taxon>
        <taxon>rosids</taxon>
        <taxon>malvids</taxon>
        <taxon>Myrtales</taxon>
        <taxon>Melastomataceae</taxon>
        <taxon>Melastomatoideae</taxon>
        <taxon>Melastomateae</taxon>
        <taxon>Melastoma</taxon>
    </lineage>
</organism>
<comment type="caution">
    <text evidence="1">The sequence shown here is derived from an EMBL/GenBank/DDBJ whole genome shotgun (WGS) entry which is preliminary data.</text>
</comment>
<protein>
    <submittedName>
        <fullName evidence="1">Uncharacterized protein</fullName>
    </submittedName>
</protein>
<proteinExistence type="predicted"/>
<evidence type="ECO:0000313" key="2">
    <source>
        <dbReference type="Proteomes" id="UP001057402"/>
    </source>
</evidence>
<keyword evidence="2" id="KW-1185">Reference proteome</keyword>
<reference evidence="2" key="1">
    <citation type="journal article" date="2023" name="Front. Plant Sci.">
        <title>Chromosomal-level genome assembly of Melastoma candidum provides insights into trichome evolution.</title>
        <authorList>
            <person name="Zhong Y."/>
            <person name="Wu W."/>
            <person name="Sun C."/>
            <person name="Zou P."/>
            <person name="Liu Y."/>
            <person name="Dai S."/>
            <person name="Zhou R."/>
        </authorList>
    </citation>
    <scope>NUCLEOTIDE SEQUENCE [LARGE SCALE GENOMIC DNA]</scope>
</reference>